<accession>A8MEW0</accession>
<dbReference type="PANTHER" id="PTHR24960:SF79">
    <property type="entry name" value="PHOTOSYSTEM I IRON-SULFUR CENTER"/>
    <property type="match status" value="1"/>
</dbReference>
<evidence type="ECO:0000256" key="4">
    <source>
        <dbReference type="ARBA" id="ARBA00022485"/>
    </source>
</evidence>
<evidence type="ECO:0000313" key="9">
    <source>
        <dbReference type="EMBL" id="ABW18439.1"/>
    </source>
</evidence>
<dbReference type="Pfam" id="PF14697">
    <property type="entry name" value="Fer4_21"/>
    <property type="match status" value="1"/>
</dbReference>
<dbReference type="AlphaFoldDB" id="A8MEW0"/>
<feature type="domain" description="4Fe-4S ferredoxin-type" evidence="8">
    <location>
        <begin position="42"/>
        <end position="71"/>
    </location>
</feature>
<keyword evidence="7" id="KW-0411">Iron-sulfur</keyword>
<dbReference type="InterPro" id="IPR050157">
    <property type="entry name" value="PSI_iron-sulfur_center"/>
</dbReference>
<dbReference type="Gene3D" id="3.30.70.20">
    <property type="match status" value="2"/>
</dbReference>
<dbReference type="InterPro" id="IPR017900">
    <property type="entry name" value="4Fe4S_Fe_S_CS"/>
</dbReference>
<dbReference type="GO" id="GO:0051539">
    <property type="term" value="F:4 iron, 4 sulfur cluster binding"/>
    <property type="evidence" value="ECO:0007669"/>
    <property type="project" value="UniProtKB-KW"/>
</dbReference>
<dbReference type="HOGENOM" id="CLU_139698_5_6_9"/>
<evidence type="ECO:0000256" key="6">
    <source>
        <dbReference type="ARBA" id="ARBA00023004"/>
    </source>
</evidence>
<evidence type="ECO:0000256" key="7">
    <source>
        <dbReference type="ARBA" id="ARBA00023014"/>
    </source>
</evidence>
<comment type="cofactor">
    <cofactor evidence="1">
        <name>[4Fe-4S] cluster</name>
        <dbReference type="ChEBI" id="CHEBI:49883"/>
    </cofactor>
</comment>
<dbReference type="GO" id="GO:0046872">
    <property type="term" value="F:metal ion binding"/>
    <property type="evidence" value="ECO:0007669"/>
    <property type="project" value="UniProtKB-KW"/>
</dbReference>
<proteinExistence type="predicted"/>
<dbReference type="PROSITE" id="PS00198">
    <property type="entry name" value="4FE4S_FER_1"/>
    <property type="match status" value="2"/>
</dbReference>
<comment type="function">
    <text evidence="2">Ferredoxins are iron-sulfur proteins that transfer electrons in a wide variety of metabolic reactions.</text>
</comment>
<dbReference type="eggNOG" id="COG1245">
    <property type="taxonomic scope" value="Bacteria"/>
</dbReference>
<dbReference type="PANTHER" id="PTHR24960">
    <property type="entry name" value="PHOTOSYSTEM I IRON-SULFUR CENTER-RELATED"/>
    <property type="match status" value="1"/>
</dbReference>
<feature type="domain" description="4Fe-4S ferredoxin-type" evidence="8">
    <location>
        <begin position="12"/>
        <end position="41"/>
    </location>
</feature>
<dbReference type="OrthoDB" id="9810688at2"/>
<evidence type="ECO:0000256" key="1">
    <source>
        <dbReference type="ARBA" id="ARBA00001966"/>
    </source>
</evidence>
<dbReference type="KEGG" id="aoe:Clos_0892"/>
<dbReference type="STRING" id="350688.Clos_0892"/>
<dbReference type="RefSeq" id="WP_012158751.1">
    <property type="nucleotide sequence ID" value="NC_009922.1"/>
</dbReference>
<protein>
    <recommendedName>
        <fullName evidence="3">Ferredoxin</fullName>
    </recommendedName>
</protein>
<sequence>MNTDIQRKSLRKKAQVNRNFCVACGACAKVCPKNAIKIIQGVFAEVDKNQCVGCSKCANICPASTIEIITVEEVQ</sequence>
<name>A8MEW0_ALKOO</name>
<evidence type="ECO:0000256" key="2">
    <source>
        <dbReference type="ARBA" id="ARBA00003532"/>
    </source>
</evidence>
<dbReference type="InterPro" id="IPR017896">
    <property type="entry name" value="4Fe4S_Fe-S-bd"/>
</dbReference>
<dbReference type="SUPFAM" id="SSF54862">
    <property type="entry name" value="4Fe-4S ferredoxins"/>
    <property type="match status" value="1"/>
</dbReference>
<dbReference type="PROSITE" id="PS51379">
    <property type="entry name" value="4FE4S_FER_2"/>
    <property type="match status" value="2"/>
</dbReference>
<evidence type="ECO:0000256" key="3">
    <source>
        <dbReference type="ARBA" id="ARBA00013529"/>
    </source>
</evidence>
<keyword evidence="10" id="KW-1185">Reference proteome</keyword>
<keyword evidence="4" id="KW-0004">4Fe-4S</keyword>
<evidence type="ECO:0000313" key="10">
    <source>
        <dbReference type="Proteomes" id="UP000000269"/>
    </source>
</evidence>
<gene>
    <name evidence="9" type="ordered locus">Clos_0892</name>
</gene>
<evidence type="ECO:0000259" key="8">
    <source>
        <dbReference type="PROSITE" id="PS51379"/>
    </source>
</evidence>
<reference evidence="10" key="1">
    <citation type="submission" date="2007-10" db="EMBL/GenBank/DDBJ databases">
        <title>Complete genome of Alkaliphilus oremlandii OhILAs.</title>
        <authorList>
            <person name="Copeland A."/>
            <person name="Lucas S."/>
            <person name="Lapidus A."/>
            <person name="Barry K."/>
            <person name="Detter J.C."/>
            <person name="Glavina del Rio T."/>
            <person name="Hammon N."/>
            <person name="Israni S."/>
            <person name="Dalin E."/>
            <person name="Tice H."/>
            <person name="Pitluck S."/>
            <person name="Chain P."/>
            <person name="Malfatti S."/>
            <person name="Shin M."/>
            <person name="Vergez L."/>
            <person name="Schmutz J."/>
            <person name="Larimer F."/>
            <person name="Land M."/>
            <person name="Hauser L."/>
            <person name="Kyrpides N."/>
            <person name="Mikhailova N."/>
            <person name="Stolz J.F."/>
            <person name="Dawson A."/>
            <person name="Fisher E."/>
            <person name="Crable B."/>
            <person name="Perera E."/>
            <person name="Lisak J."/>
            <person name="Ranganathan M."/>
            <person name="Basu P."/>
            <person name="Richardson P."/>
        </authorList>
    </citation>
    <scope>NUCLEOTIDE SEQUENCE [LARGE SCALE GENOMIC DNA]</scope>
    <source>
        <strain evidence="10">OhILAs</strain>
    </source>
</reference>
<dbReference type="EMBL" id="CP000853">
    <property type="protein sequence ID" value="ABW18439.1"/>
    <property type="molecule type" value="Genomic_DNA"/>
</dbReference>
<evidence type="ECO:0000256" key="5">
    <source>
        <dbReference type="ARBA" id="ARBA00022723"/>
    </source>
</evidence>
<keyword evidence="6" id="KW-0408">Iron</keyword>
<organism evidence="9 10">
    <name type="scientific">Alkaliphilus oremlandii (strain OhILAs)</name>
    <name type="common">Clostridium oremlandii (strain OhILAs)</name>
    <dbReference type="NCBI Taxonomy" id="350688"/>
    <lineage>
        <taxon>Bacteria</taxon>
        <taxon>Bacillati</taxon>
        <taxon>Bacillota</taxon>
        <taxon>Clostridia</taxon>
        <taxon>Peptostreptococcales</taxon>
        <taxon>Natronincolaceae</taxon>
        <taxon>Alkaliphilus</taxon>
    </lineage>
</organism>
<dbReference type="Proteomes" id="UP000000269">
    <property type="component" value="Chromosome"/>
</dbReference>
<keyword evidence="5" id="KW-0479">Metal-binding</keyword>